<evidence type="ECO:0000313" key="1">
    <source>
        <dbReference type="EMBL" id="ORD97124.1"/>
    </source>
</evidence>
<gene>
    <name evidence="1" type="ORF">HERIO_999</name>
</gene>
<proteinExistence type="predicted"/>
<reference evidence="1 2" key="1">
    <citation type="journal article" date="2017" name="Environ. Microbiol.">
        <title>Decay of the glycolytic pathway and adaptation to intranuclear parasitism within Enterocytozoonidae microsporidia.</title>
        <authorList>
            <person name="Wiredu Boakye D."/>
            <person name="Jaroenlak P."/>
            <person name="Prachumwat A."/>
            <person name="Williams T.A."/>
            <person name="Bateman K.S."/>
            <person name="Itsathitphaisarn O."/>
            <person name="Sritunyalucksana K."/>
            <person name="Paszkiewicz K.H."/>
            <person name="Moore K.A."/>
            <person name="Stentiford G.D."/>
            <person name="Williams B.A."/>
        </authorList>
    </citation>
    <scope>NUCLEOTIDE SEQUENCE [LARGE SCALE GENOMIC DNA]</scope>
    <source>
        <strain evidence="1 2">GB1</strain>
    </source>
</reference>
<evidence type="ECO:0000313" key="2">
    <source>
        <dbReference type="Proteomes" id="UP000192356"/>
    </source>
</evidence>
<accession>A0A1X0QBN5</accession>
<dbReference type="VEuPathDB" id="MicrosporidiaDB:A0H76_1042"/>
<dbReference type="Proteomes" id="UP000192356">
    <property type="component" value="Unassembled WGS sequence"/>
</dbReference>
<protein>
    <submittedName>
        <fullName evidence="1">Uncharacterized protein</fullName>
    </submittedName>
</protein>
<keyword evidence="2" id="KW-1185">Reference proteome</keyword>
<dbReference type="AlphaFoldDB" id="A0A1X0QBN5"/>
<name>A0A1X0QBN5_9MICR</name>
<comment type="caution">
    <text evidence="1">The sequence shown here is derived from an EMBL/GenBank/DDBJ whole genome shotgun (WGS) entry which is preliminary data.</text>
</comment>
<dbReference type="EMBL" id="LVKB01000040">
    <property type="protein sequence ID" value="ORD97124.1"/>
    <property type="molecule type" value="Genomic_DNA"/>
</dbReference>
<organism evidence="1 2">
    <name type="scientific">Hepatospora eriocheir</name>
    <dbReference type="NCBI Taxonomy" id="1081669"/>
    <lineage>
        <taxon>Eukaryota</taxon>
        <taxon>Fungi</taxon>
        <taxon>Fungi incertae sedis</taxon>
        <taxon>Microsporidia</taxon>
        <taxon>Hepatosporidae</taxon>
        <taxon>Hepatospora</taxon>
    </lineage>
</organism>
<sequence length="70" mass="8146">MKLEDNRLSKQDNVNETTDIDINEDIKETFKGIYIADSEYSINKLTSTSSTLSFGTKYTYFVCFNKQIKF</sequence>
<dbReference type="VEuPathDB" id="MicrosporidiaDB:HERIO_999"/>